<dbReference type="PROSITE" id="PS00118">
    <property type="entry name" value="PA2_HIS"/>
    <property type="match status" value="1"/>
</dbReference>
<sequence>MTVAPLLRYGKYCGVLYSGCPGEQPCDGLDNCCMRHDACIKANNRLNSGCCLFADDYLNTVCSQNFLRCVNKFKRRRRMPFKGNTCSIDQVTNVMTTAMNFALIAGRFVNKS</sequence>
<evidence type="ECO:0008006" key="5">
    <source>
        <dbReference type="Google" id="ProtNLM"/>
    </source>
</evidence>
<comment type="caution">
    <text evidence="3">The sequence shown here is derived from an EMBL/GenBank/DDBJ whole genome shotgun (WGS) entry which is preliminary data.</text>
</comment>
<comment type="subcellular location">
    <subcellularLocation>
        <location evidence="1">Secreted</location>
    </subcellularLocation>
</comment>
<reference evidence="3" key="1">
    <citation type="submission" date="2020-08" db="EMBL/GenBank/DDBJ databases">
        <title>Plant Genome Project.</title>
        <authorList>
            <person name="Zhang R.-G."/>
        </authorList>
    </citation>
    <scope>NUCLEOTIDE SEQUENCE</scope>
    <source>
        <strain evidence="3">WSP0</strain>
        <tissue evidence="3">Leaf</tissue>
    </source>
</reference>
<dbReference type="GO" id="GO:0050482">
    <property type="term" value="P:arachidonate secretion"/>
    <property type="evidence" value="ECO:0007669"/>
    <property type="project" value="InterPro"/>
</dbReference>
<dbReference type="SUPFAM" id="SSF48619">
    <property type="entry name" value="Phospholipase A2, PLA2"/>
    <property type="match status" value="1"/>
</dbReference>
<keyword evidence="4" id="KW-1185">Reference proteome</keyword>
<dbReference type="InterPro" id="IPR033113">
    <property type="entry name" value="PLA2_histidine"/>
</dbReference>
<dbReference type="GO" id="GO:0006644">
    <property type="term" value="P:phospholipid metabolic process"/>
    <property type="evidence" value="ECO:0007669"/>
    <property type="project" value="InterPro"/>
</dbReference>
<dbReference type="InterPro" id="IPR036444">
    <property type="entry name" value="PLipase_A2_dom_sf"/>
</dbReference>
<name>A0AAV6LQU8_9ERIC</name>
<dbReference type="GO" id="GO:0004623">
    <property type="term" value="F:phospholipase A2 activity"/>
    <property type="evidence" value="ECO:0007669"/>
    <property type="project" value="InterPro"/>
</dbReference>
<evidence type="ECO:0000313" key="4">
    <source>
        <dbReference type="Proteomes" id="UP000823749"/>
    </source>
</evidence>
<keyword evidence="2" id="KW-0964">Secreted</keyword>
<accession>A0AAV6LQU8</accession>
<organism evidence="3 4">
    <name type="scientific">Rhododendron griersonianum</name>
    <dbReference type="NCBI Taxonomy" id="479676"/>
    <lineage>
        <taxon>Eukaryota</taxon>
        <taxon>Viridiplantae</taxon>
        <taxon>Streptophyta</taxon>
        <taxon>Embryophyta</taxon>
        <taxon>Tracheophyta</taxon>
        <taxon>Spermatophyta</taxon>
        <taxon>Magnoliopsida</taxon>
        <taxon>eudicotyledons</taxon>
        <taxon>Gunneridae</taxon>
        <taxon>Pentapetalae</taxon>
        <taxon>asterids</taxon>
        <taxon>Ericales</taxon>
        <taxon>Ericaceae</taxon>
        <taxon>Ericoideae</taxon>
        <taxon>Rhodoreae</taxon>
        <taxon>Rhododendron</taxon>
    </lineage>
</organism>
<evidence type="ECO:0000313" key="3">
    <source>
        <dbReference type="EMBL" id="KAG5566759.1"/>
    </source>
</evidence>
<dbReference type="GO" id="GO:0005576">
    <property type="term" value="C:extracellular region"/>
    <property type="evidence" value="ECO:0007669"/>
    <property type="project" value="UniProtKB-SubCell"/>
</dbReference>
<dbReference type="EMBL" id="JACTNZ010000001">
    <property type="protein sequence ID" value="KAG5566759.1"/>
    <property type="molecule type" value="Genomic_DNA"/>
</dbReference>
<dbReference type="Gene3D" id="1.20.90.10">
    <property type="entry name" value="Phospholipase A2 domain"/>
    <property type="match status" value="1"/>
</dbReference>
<gene>
    <name evidence="3" type="ORF">RHGRI_002335</name>
</gene>
<dbReference type="AlphaFoldDB" id="A0AAV6LQU8"/>
<dbReference type="Proteomes" id="UP000823749">
    <property type="component" value="Chromosome 1"/>
</dbReference>
<proteinExistence type="predicted"/>
<protein>
    <recommendedName>
        <fullName evidence="5">Phospholipase A(2)</fullName>
    </recommendedName>
</protein>
<evidence type="ECO:0000256" key="2">
    <source>
        <dbReference type="ARBA" id="ARBA00022525"/>
    </source>
</evidence>
<evidence type="ECO:0000256" key="1">
    <source>
        <dbReference type="ARBA" id="ARBA00004613"/>
    </source>
</evidence>